<name>A0ABQ0U0N7_9BACL</name>
<dbReference type="Proteomes" id="UP000319578">
    <property type="component" value="Unassembled WGS sequence"/>
</dbReference>
<dbReference type="PANTHER" id="PTHR33164">
    <property type="entry name" value="TRANSCRIPTIONAL REGULATOR, MARR FAMILY"/>
    <property type="match status" value="1"/>
</dbReference>
<dbReference type="Pfam" id="PF12802">
    <property type="entry name" value="MarR_2"/>
    <property type="match status" value="1"/>
</dbReference>
<dbReference type="InterPro" id="IPR011991">
    <property type="entry name" value="ArsR-like_HTH"/>
</dbReference>
<dbReference type="InterPro" id="IPR039422">
    <property type="entry name" value="MarR/SlyA-like"/>
</dbReference>
<dbReference type="PROSITE" id="PS50995">
    <property type="entry name" value="HTH_MARR_2"/>
    <property type="match status" value="1"/>
</dbReference>
<evidence type="ECO:0000313" key="3">
    <source>
        <dbReference type="EMBL" id="GED72618.1"/>
    </source>
</evidence>
<dbReference type="PANTHER" id="PTHR33164:SF43">
    <property type="entry name" value="HTH-TYPE TRANSCRIPTIONAL REPRESSOR YETL"/>
    <property type="match status" value="1"/>
</dbReference>
<keyword evidence="4" id="KW-1185">Reference proteome</keyword>
<dbReference type="PRINTS" id="PR00598">
    <property type="entry name" value="HTHMARR"/>
</dbReference>
<dbReference type="InterPro" id="IPR000835">
    <property type="entry name" value="HTH_MarR-typ"/>
</dbReference>
<dbReference type="SUPFAM" id="SSF46785">
    <property type="entry name" value="Winged helix' DNA-binding domain"/>
    <property type="match status" value="1"/>
</dbReference>
<comment type="caution">
    <text evidence="3">The sequence shown here is derived from an EMBL/GenBank/DDBJ whole genome shotgun (WGS) entry which is preliminary data.</text>
</comment>
<evidence type="ECO:0000259" key="2">
    <source>
        <dbReference type="PROSITE" id="PS50995"/>
    </source>
</evidence>
<gene>
    <name evidence="3" type="ORF">BRE01_63200</name>
</gene>
<proteinExistence type="predicted"/>
<dbReference type="InterPro" id="IPR036390">
    <property type="entry name" value="WH_DNA-bd_sf"/>
</dbReference>
<protein>
    <submittedName>
        <fullName evidence="3">MarR family transcriptional regulator</fullName>
    </submittedName>
</protein>
<evidence type="ECO:0000256" key="1">
    <source>
        <dbReference type="ARBA" id="ARBA00023125"/>
    </source>
</evidence>
<dbReference type="SMART" id="SM00347">
    <property type="entry name" value="HTH_MARR"/>
    <property type="match status" value="1"/>
</dbReference>
<dbReference type="CDD" id="cd00090">
    <property type="entry name" value="HTH_ARSR"/>
    <property type="match status" value="1"/>
</dbReference>
<dbReference type="EMBL" id="BJON01000032">
    <property type="protein sequence ID" value="GED72618.1"/>
    <property type="molecule type" value="Genomic_DNA"/>
</dbReference>
<accession>A0ABQ0U0N7</accession>
<dbReference type="InterPro" id="IPR036388">
    <property type="entry name" value="WH-like_DNA-bd_sf"/>
</dbReference>
<sequence length="176" mass="20465">MMASLDISVDLIFNINKQFKLLKCCEVSTSLMKIETIKETLKMMDKINALLAEDFQALYHFEITPKQSILLQQVQEHKKITIGELAKHLNMSLSSTSQLVAKLEQDGYVKREVNPANRRETFVKLAEKAKLMYAEIESLDDVVIEKYFSKLEEEEIIHFQRFTNRLHDLILAEKSK</sequence>
<feature type="domain" description="HTH marR-type" evidence="2">
    <location>
        <begin position="33"/>
        <end position="168"/>
    </location>
</feature>
<dbReference type="Gene3D" id="1.10.10.10">
    <property type="entry name" value="Winged helix-like DNA-binding domain superfamily/Winged helix DNA-binding domain"/>
    <property type="match status" value="1"/>
</dbReference>
<keyword evidence="1" id="KW-0238">DNA-binding</keyword>
<organism evidence="3 4">
    <name type="scientific">Brevibacillus reuszeri</name>
    <dbReference type="NCBI Taxonomy" id="54915"/>
    <lineage>
        <taxon>Bacteria</taxon>
        <taxon>Bacillati</taxon>
        <taxon>Bacillota</taxon>
        <taxon>Bacilli</taxon>
        <taxon>Bacillales</taxon>
        <taxon>Paenibacillaceae</taxon>
        <taxon>Brevibacillus</taxon>
    </lineage>
</organism>
<evidence type="ECO:0000313" key="4">
    <source>
        <dbReference type="Proteomes" id="UP000319578"/>
    </source>
</evidence>
<reference evidence="3 4" key="1">
    <citation type="submission" date="2019-06" db="EMBL/GenBank/DDBJ databases">
        <title>Whole genome shotgun sequence of Brevibacillus reuszeri NBRC 15719.</title>
        <authorList>
            <person name="Hosoyama A."/>
            <person name="Uohara A."/>
            <person name="Ohji S."/>
            <person name="Ichikawa N."/>
        </authorList>
    </citation>
    <scope>NUCLEOTIDE SEQUENCE [LARGE SCALE GENOMIC DNA]</scope>
    <source>
        <strain evidence="3 4">NBRC 15719</strain>
    </source>
</reference>